<organism evidence="2 3">
    <name type="scientific">Actinoplanes sichuanensis</name>
    <dbReference type="NCBI Taxonomy" id="512349"/>
    <lineage>
        <taxon>Bacteria</taxon>
        <taxon>Bacillati</taxon>
        <taxon>Actinomycetota</taxon>
        <taxon>Actinomycetes</taxon>
        <taxon>Micromonosporales</taxon>
        <taxon>Micromonosporaceae</taxon>
        <taxon>Actinoplanes</taxon>
    </lineage>
</organism>
<gene>
    <name evidence="2" type="ORF">ACFQ5G_01580</name>
</gene>
<accession>A0ABW4A0U2</accession>
<evidence type="ECO:0000259" key="1">
    <source>
        <dbReference type="Pfam" id="PF13358"/>
    </source>
</evidence>
<proteinExistence type="predicted"/>
<reference evidence="3" key="1">
    <citation type="journal article" date="2019" name="Int. J. Syst. Evol. Microbiol.">
        <title>The Global Catalogue of Microorganisms (GCM) 10K type strain sequencing project: providing services to taxonomists for standard genome sequencing and annotation.</title>
        <authorList>
            <consortium name="The Broad Institute Genomics Platform"/>
            <consortium name="The Broad Institute Genome Sequencing Center for Infectious Disease"/>
            <person name="Wu L."/>
            <person name="Ma J."/>
        </authorList>
    </citation>
    <scope>NUCLEOTIDE SEQUENCE [LARGE SCALE GENOMIC DNA]</scope>
    <source>
        <strain evidence="3">CCM 7526</strain>
    </source>
</reference>
<dbReference type="Proteomes" id="UP001597183">
    <property type="component" value="Unassembled WGS sequence"/>
</dbReference>
<sequence length="184" mass="20586">MSARFIPSRDGRRQPCAGPYALPAQCLMYVALGADEYVISSDEKTSIQARCRCHPILPAGVARMMRVNHGHQRKGALAYLAAYDVHHVRVFSHRSPKTGIGPFMTLVEQVMTQQPYASAKRVFWVVDNGSSHRGQAAIDRLTARFPNAVMVHTPIHASWTNQIEIYLSIIQRKVLTPNDFTSLD</sequence>
<dbReference type="EMBL" id="JBHTMK010000004">
    <property type="protein sequence ID" value="MFD1364028.1"/>
    <property type="molecule type" value="Genomic_DNA"/>
</dbReference>
<evidence type="ECO:0000313" key="3">
    <source>
        <dbReference type="Proteomes" id="UP001597183"/>
    </source>
</evidence>
<dbReference type="Pfam" id="PF13358">
    <property type="entry name" value="DDE_3"/>
    <property type="match status" value="1"/>
</dbReference>
<protein>
    <submittedName>
        <fullName evidence="2">Transposase</fullName>
    </submittedName>
</protein>
<comment type="caution">
    <text evidence="2">The sequence shown here is derived from an EMBL/GenBank/DDBJ whole genome shotgun (WGS) entry which is preliminary data.</text>
</comment>
<dbReference type="InterPro" id="IPR038717">
    <property type="entry name" value="Tc1-like_DDE_dom"/>
</dbReference>
<name>A0ABW4A0U2_9ACTN</name>
<keyword evidence="3" id="KW-1185">Reference proteome</keyword>
<evidence type="ECO:0000313" key="2">
    <source>
        <dbReference type="EMBL" id="MFD1364028.1"/>
    </source>
</evidence>
<feature type="domain" description="Tc1-like transposase DDE" evidence="1">
    <location>
        <begin position="68"/>
        <end position="180"/>
    </location>
</feature>